<organism evidence="2">
    <name type="scientific">uncultured bacterium Bio9</name>
    <dbReference type="NCBI Taxonomy" id="460942"/>
    <lineage>
        <taxon>Bacteria</taxon>
        <taxon>environmental samples</taxon>
    </lineage>
</organism>
<accession>B2BKC3</accession>
<name>B2BKC3_9BACT</name>
<feature type="compositionally biased region" description="Polar residues" evidence="1">
    <location>
        <begin position="54"/>
        <end position="69"/>
    </location>
</feature>
<evidence type="ECO:0000313" key="2">
    <source>
        <dbReference type="EMBL" id="ABU51112.1"/>
    </source>
</evidence>
<protein>
    <submittedName>
        <fullName evidence="2">Uncharacterized protein</fullName>
    </submittedName>
</protein>
<feature type="non-terminal residue" evidence="2">
    <location>
        <position position="124"/>
    </location>
</feature>
<evidence type="ECO:0000256" key="1">
    <source>
        <dbReference type="SAM" id="MobiDB-lite"/>
    </source>
</evidence>
<feature type="region of interest" description="Disordered" evidence="1">
    <location>
        <begin position="54"/>
        <end position="88"/>
    </location>
</feature>
<dbReference type="AlphaFoldDB" id="B2BKC3"/>
<sequence>MQGASVSVGAGVSIALKAPSPGAGEARSILSQSKGRAKRINLLGSSLALQYAVGSSRNSHVPPQPQSRLRQPWLPESPRRLRTHPHPIACRGLRHRAQLRRGRRGRRQHLRLHRFGGRRVAGCD</sequence>
<reference evidence="2" key="1">
    <citation type="journal article" date="2009" name="Appl. Environ. Microbiol.">
        <title>Metagenome-derived clones encoding two novel lactonase family proteins involved in biofilm inhibition in Pseudomonas aeruginosa.</title>
        <authorList>
            <person name="Schipper C."/>
            <person name="Hornung C."/>
            <person name="Bijtenhoorn P."/>
            <person name="Quitschau M."/>
            <person name="Grond S."/>
            <person name="Streit W.R."/>
        </authorList>
    </citation>
    <scope>NUCLEOTIDE SEQUENCE</scope>
</reference>
<dbReference type="EMBL" id="EF530734">
    <property type="protein sequence ID" value="ABU51112.1"/>
    <property type="molecule type" value="Genomic_DNA"/>
</dbReference>
<proteinExistence type="predicted"/>